<feature type="region of interest" description="Disordered" evidence="1">
    <location>
        <begin position="1"/>
        <end position="88"/>
    </location>
</feature>
<gene>
    <name evidence="2" type="ORF">ABS648_04775</name>
</gene>
<sequence length="145" mass="15893">MNSTRIPPQLLLQVFHGCHPSGLPRREAAENHGTTPQAKDEPGQGSKESGPRDAAHEWGSDSPAAEGSARADADAGRNTGAGRLAWNAPRATRCLNGRGLKRLIYSGKWQVTARYSLKEMSDNPYPGTELRNYMRGIERKRKLLS</sequence>
<accession>A0AAU7Y603</accession>
<evidence type="ECO:0000313" key="2">
    <source>
        <dbReference type="EMBL" id="XBY65086.1"/>
    </source>
</evidence>
<dbReference type="EMBL" id="CP158373">
    <property type="protein sequence ID" value="XBY65086.1"/>
    <property type="molecule type" value="Genomic_DNA"/>
</dbReference>
<protein>
    <submittedName>
        <fullName evidence="2">Uncharacterized protein</fullName>
    </submittedName>
</protein>
<name>A0AAU7Y603_9PSED</name>
<proteinExistence type="predicted"/>
<evidence type="ECO:0000256" key="1">
    <source>
        <dbReference type="SAM" id="MobiDB-lite"/>
    </source>
</evidence>
<feature type="compositionally biased region" description="Basic and acidic residues" evidence="1">
    <location>
        <begin position="49"/>
        <end position="59"/>
    </location>
</feature>
<dbReference type="RefSeq" id="WP_350447736.1">
    <property type="nucleotide sequence ID" value="NZ_CP158373.1"/>
</dbReference>
<organism evidence="2">
    <name type="scientific">Pseudomonas solani</name>
    <dbReference type="NCBI Taxonomy" id="2731552"/>
    <lineage>
        <taxon>Bacteria</taxon>
        <taxon>Pseudomonadati</taxon>
        <taxon>Pseudomonadota</taxon>
        <taxon>Gammaproteobacteria</taxon>
        <taxon>Pseudomonadales</taxon>
        <taxon>Pseudomonadaceae</taxon>
        <taxon>Pseudomonas</taxon>
    </lineage>
</organism>
<reference evidence="2" key="1">
    <citation type="submission" date="2023-08" db="EMBL/GenBank/DDBJ databases">
        <title>Increased levels of nutrients transform a symbiont into a lethal pathobiont.</title>
        <authorList>
            <person name="Lachnit T."/>
            <person name="Ulrich L."/>
            <person name="Willmer F.M."/>
            <person name="Hasenbein T."/>
            <person name="Steiner L.X."/>
            <person name="Wolters M."/>
            <person name="Herbst E.M."/>
            <person name="Deines P."/>
        </authorList>
    </citation>
    <scope>NUCLEOTIDE SEQUENCE</scope>
    <source>
        <strain evidence="2">T3</strain>
    </source>
</reference>
<dbReference type="AlphaFoldDB" id="A0AAU7Y603"/>